<dbReference type="Proteomes" id="UP000886847">
    <property type="component" value="Unassembled WGS sequence"/>
</dbReference>
<dbReference type="PANTHER" id="PTHR43280">
    <property type="entry name" value="ARAC-FAMILY TRANSCRIPTIONAL REGULATOR"/>
    <property type="match status" value="1"/>
</dbReference>
<dbReference type="InterPro" id="IPR009057">
    <property type="entry name" value="Homeodomain-like_sf"/>
</dbReference>
<comment type="caution">
    <text evidence="5">The sequence shown here is derived from an EMBL/GenBank/DDBJ whole genome shotgun (WGS) entry which is preliminary data.</text>
</comment>
<dbReference type="PROSITE" id="PS00041">
    <property type="entry name" value="HTH_ARAC_FAMILY_1"/>
    <property type="match status" value="1"/>
</dbReference>
<dbReference type="GO" id="GO:0003700">
    <property type="term" value="F:DNA-binding transcription factor activity"/>
    <property type="evidence" value="ECO:0007669"/>
    <property type="project" value="InterPro"/>
</dbReference>
<dbReference type="Gene3D" id="1.10.10.60">
    <property type="entry name" value="Homeodomain-like"/>
    <property type="match status" value="1"/>
</dbReference>
<organism evidence="5 6">
    <name type="scientific">Candidatus Borkfalkia faecavium</name>
    <dbReference type="NCBI Taxonomy" id="2838508"/>
    <lineage>
        <taxon>Bacteria</taxon>
        <taxon>Bacillati</taxon>
        <taxon>Bacillota</taxon>
        <taxon>Clostridia</taxon>
        <taxon>Christensenellales</taxon>
        <taxon>Christensenellaceae</taxon>
        <taxon>Candidatus Borkfalkia</taxon>
    </lineage>
</organism>
<proteinExistence type="predicted"/>
<dbReference type="GO" id="GO:0043565">
    <property type="term" value="F:sequence-specific DNA binding"/>
    <property type="evidence" value="ECO:0007669"/>
    <property type="project" value="InterPro"/>
</dbReference>
<protein>
    <submittedName>
        <fullName evidence="5">AraC family transcriptional regulator</fullName>
    </submittedName>
</protein>
<sequence length="72" mass="8144">MLYKKYFRTTFLADVIAARIQRAEELLLSGSESIAAVAERCGYENAEHFYRQFKAVTGKTPRAFREGGAPLK</sequence>
<name>A0A9D1W0S6_9FIRM</name>
<evidence type="ECO:0000256" key="1">
    <source>
        <dbReference type="ARBA" id="ARBA00023015"/>
    </source>
</evidence>
<accession>A0A9D1W0S6</accession>
<evidence type="ECO:0000313" key="6">
    <source>
        <dbReference type="Proteomes" id="UP000886847"/>
    </source>
</evidence>
<keyword evidence="2" id="KW-0238">DNA-binding</keyword>
<dbReference type="EMBL" id="DXEW01000017">
    <property type="protein sequence ID" value="HIX50314.1"/>
    <property type="molecule type" value="Genomic_DNA"/>
</dbReference>
<keyword evidence="1" id="KW-0805">Transcription regulation</keyword>
<gene>
    <name evidence="5" type="ORF">H9851_03425</name>
</gene>
<keyword evidence="3" id="KW-0804">Transcription</keyword>
<dbReference type="InterPro" id="IPR018062">
    <property type="entry name" value="HTH_AraC-typ_CS"/>
</dbReference>
<evidence type="ECO:0000256" key="2">
    <source>
        <dbReference type="ARBA" id="ARBA00023125"/>
    </source>
</evidence>
<evidence type="ECO:0000256" key="3">
    <source>
        <dbReference type="ARBA" id="ARBA00023163"/>
    </source>
</evidence>
<dbReference type="SUPFAM" id="SSF46689">
    <property type="entry name" value="Homeodomain-like"/>
    <property type="match status" value="1"/>
</dbReference>
<reference evidence="5" key="2">
    <citation type="submission" date="2021-04" db="EMBL/GenBank/DDBJ databases">
        <authorList>
            <person name="Gilroy R."/>
        </authorList>
    </citation>
    <scope>NUCLEOTIDE SEQUENCE</scope>
    <source>
        <strain evidence="5">2189</strain>
    </source>
</reference>
<dbReference type="InterPro" id="IPR020449">
    <property type="entry name" value="Tscrpt_reg_AraC-type_HTH"/>
</dbReference>
<dbReference type="SMART" id="SM00342">
    <property type="entry name" value="HTH_ARAC"/>
    <property type="match status" value="1"/>
</dbReference>
<dbReference type="AlphaFoldDB" id="A0A9D1W0S6"/>
<feature type="domain" description="HTH araC/xylS-type" evidence="4">
    <location>
        <begin position="1"/>
        <end position="67"/>
    </location>
</feature>
<dbReference type="PROSITE" id="PS01124">
    <property type="entry name" value="HTH_ARAC_FAMILY_2"/>
    <property type="match status" value="1"/>
</dbReference>
<reference evidence="5" key="1">
    <citation type="journal article" date="2021" name="PeerJ">
        <title>Extensive microbial diversity within the chicken gut microbiome revealed by metagenomics and culture.</title>
        <authorList>
            <person name="Gilroy R."/>
            <person name="Ravi A."/>
            <person name="Getino M."/>
            <person name="Pursley I."/>
            <person name="Horton D.L."/>
            <person name="Alikhan N.F."/>
            <person name="Baker D."/>
            <person name="Gharbi K."/>
            <person name="Hall N."/>
            <person name="Watson M."/>
            <person name="Adriaenssens E.M."/>
            <person name="Foster-Nyarko E."/>
            <person name="Jarju S."/>
            <person name="Secka A."/>
            <person name="Antonio M."/>
            <person name="Oren A."/>
            <person name="Chaudhuri R.R."/>
            <person name="La Ragione R."/>
            <person name="Hildebrand F."/>
            <person name="Pallen M.J."/>
        </authorList>
    </citation>
    <scope>NUCLEOTIDE SEQUENCE</scope>
    <source>
        <strain evidence="5">2189</strain>
    </source>
</reference>
<dbReference type="PRINTS" id="PR00032">
    <property type="entry name" value="HTHARAC"/>
</dbReference>
<dbReference type="InterPro" id="IPR018060">
    <property type="entry name" value="HTH_AraC"/>
</dbReference>
<dbReference type="Pfam" id="PF12833">
    <property type="entry name" value="HTH_18"/>
    <property type="match status" value="1"/>
</dbReference>
<dbReference type="PANTHER" id="PTHR43280:SF35">
    <property type="entry name" value="RESPONSE REGULATOR"/>
    <property type="match status" value="1"/>
</dbReference>
<evidence type="ECO:0000259" key="4">
    <source>
        <dbReference type="PROSITE" id="PS01124"/>
    </source>
</evidence>
<evidence type="ECO:0000313" key="5">
    <source>
        <dbReference type="EMBL" id="HIX50314.1"/>
    </source>
</evidence>